<accession>A0A7X3CUI5</accession>
<dbReference type="GO" id="GO:0003677">
    <property type="term" value="F:DNA binding"/>
    <property type="evidence" value="ECO:0007669"/>
    <property type="project" value="InterPro"/>
</dbReference>
<dbReference type="SUPFAM" id="SSF56349">
    <property type="entry name" value="DNA breaking-rejoining enzymes"/>
    <property type="match status" value="1"/>
</dbReference>
<dbReference type="CDD" id="cd00397">
    <property type="entry name" value="DNA_BRE_C"/>
    <property type="match status" value="1"/>
</dbReference>
<feature type="domain" description="Type I restriction enzyme R protein N-terminal" evidence="3">
    <location>
        <begin position="31"/>
        <end position="115"/>
    </location>
</feature>
<dbReference type="Gene3D" id="1.10.443.10">
    <property type="entry name" value="Intergrase catalytic core"/>
    <property type="match status" value="1"/>
</dbReference>
<reference evidence="4 5" key="1">
    <citation type="submission" date="2019-11" db="EMBL/GenBank/DDBJ databases">
        <title>Draft genome sequences of five Paenibacillus species of dairy origin.</title>
        <authorList>
            <person name="Olajide A.M."/>
            <person name="Chen S."/>
            <person name="Lapointe G."/>
        </authorList>
    </citation>
    <scope>NUCLEOTIDE SEQUENCE [LARGE SCALE GENOMIC DNA]</scope>
    <source>
        <strain evidence="4 5">2CS3</strain>
    </source>
</reference>
<dbReference type="RefSeq" id="WP_155615061.1">
    <property type="nucleotide sequence ID" value="NZ_WNZX01000013.1"/>
</dbReference>
<keyword evidence="1" id="KW-0233">DNA recombination</keyword>
<evidence type="ECO:0000313" key="4">
    <source>
        <dbReference type="EMBL" id="MUG72177.1"/>
    </source>
</evidence>
<dbReference type="AlphaFoldDB" id="A0A7X3CUI5"/>
<dbReference type="InterPro" id="IPR029464">
    <property type="entry name" value="HSDR_N"/>
</dbReference>
<evidence type="ECO:0000256" key="1">
    <source>
        <dbReference type="ARBA" id="ARBA00023172"/>
    </source>
</evidence>
<evidence type="ECO:0000313" key="5">
    <source>
        <dbReference type="Proteomes" id="UP000450917"/>
    </source>
</evidence>
<dbReference type="GO" id="GO:0015074">
    <property type="term" value="P:DNA integration"/>
    <property type="evidence" value="ECO:0007669"/>
    <property type="project" value="InterPro"/>
</dbReference>
<protein>
    <submittedName>
        <fullName evidence="4">Tyrosine-type recombinase/integrase</fullName>
    </submittedName>
</protein>
<organism evidence="4 5">
    <name type="scientific">Paenibacillus validus</name>
    <dbReference type="NCBI Taxonomy" id="44253"/>
    <lineage>
        <taxon>Bacteria</taxon>
        <taxon>Bacillati</taxon>
        <taxon>Bacillota</taxon>
        <taxon>Bacilli</taxon>
        <taxon>Bacillales</taxon>
        <taxon>Paenibacillaceae</taxon>
        <taxon>Paenibacillus</taxon>
    </lineage>
</organism>
<evidence type="ECO:0000259" key="3">
    <source>
        <dbReference type="Pfam" id="PF13588"/>
    </source>
</evidence>
<feature type="domain" description="Tyr recombinase" evidence="2">
    <location>
        <begin position="287"/>
        <end position="439"/>
    </location>
</feature>
<comment type="caution">
    <text evidence="4">The sequence shown here is derived from an EMBL/GenBank/DDBJ whole genome shotgun (WGS) entry which is preliminary data.</text>
</comment>
<name>A0A7X3CUI5_9BACL</name>
<evidence type="ECO:0000259" key="2">
    <source>
        <dbReference type="Pfam" id="PF00589"/>
    </source>
</evidence>
<dbReference type="InterPro" id="IPR011010">
    <property type="entry name" value="DNA_brk_join_enz"/>
</dbReference>
<dbReference type="Proteomes" id="UP000450917">
    <property type="component" value="Unassembled WGS sequence"/>
</dbReference>
<dbReference type="EMBL" id="WNZX01000013">
    <property type="protein sequence ID" value="MUG72177.1"/>
    <property type="molecule type" value="Genomic_DNA"/>
</dbReference>
<proteinExistence type="predicted"/>
<dbReference type="Pfam" id="PF13588">
    <property type="entry name" value="HSDR_N_2"/>
    <property type="match status" value="1"/>
</dbReference>
<dbReference type="Pfam" id="PF00589">
    <property type="entry name" value="Phage_integrase"/>
    <property type="match status" value="1"/>
</dbReference>
<dbReference type="InterPro" id="IPR013762">
    <property type="entry name" value="Integrase-like_cat_sf"/>
</dbReference>
<sequence length="476" mass="56512">MASQIVENFKARYEKLGDRTNEENIKFRVIADGLVNDLGYDFDSFDYEHPMYHNTGRADIAVQVNKNDYLYIETKRGTHKISEIDIIQLAEYMNQKSIEWGLLTNGREFLLLNNKIETLTGDINKGTTLVDKIVFHIDIFSNRETKFFEYLSKEAIFDSRVTHYFKDVAQFRAFKYPRGTGSWGTYKSTLYGFFTYYANKEKKYRDLEEIRVDEFESFLKDEKRFKENTGKSVNSQETFNNKYSHIRSMFSELKKRKKIRSHHFEEERRKLIENLPYSNTGKDENHLTYENVEIAINYLSSLEKPTRGLIIFMMSVYAGLERSQIMNLTWNMFDKQRRWLKIDGREIPLPNKITTLLNELEKENRENKIKGNFLFYTFYKQKYNRITESSINAVFDRLSKIDENDQKWTYFSPQYVRNNLVVRLYLNGYSIEEIVYITGMDLVNISGILSYDVICSQVDLARKDKVKSHPFSKLLN</sequence>
<keyword evidence="5" id="KW-1185">Reference proteome</keyword>
<dbReference type="InterPro" id="IPR002104">
    <property type="entry name" value="Integrase_catalytic"/>
</dbReference>
<dbReference type="GO" id="GO:0006310">
    <property type="term" value="P:DNA recombination"/>
    <property type="evidence" value="ECO:0007669"/>
    <property type="project" value="UniProtKB-KW"/>
</dbReference>
<gene>
    <name evidence="4" type="ORF">GNP93_16015</name>
</gene>